<evidence type="ECO:0000259" key="3">
    <source>
        <dbReference type="PROSITE" id="PS50048"/>
    </source>
</evidence>
<reference evidence="4 5" key="1">
    <citation type="submission" date="2018-08" db="EMBL/GenBank/DDBJ databases">
        <title>Draft genome of the lignicolous fungus Coniochaeta pulveracea.</title>
        <authorList>
            <person name="Borstlap C.J."/>
            <person name="De Witt R.N."/>
            <person name="Botha A."/>
            <person name="Volschenk H."/>
        </authorList>
    </citation>
    <scope>NUCLEOTIDE SEQUENCE [LARGE SCALE GENOMIC DNA]</scope>
    <source>
        <strain evidence="4 5">CAB683</strain>
    </source>
</reference>
<dbReference type="InterPro" id="IPR036864">
    <property type="entry name" value="Zn2-C6_fun-type_DNA-bd_sf"/>
</dbReference>
<evidence type="ECO:0000256" key="2">
    <source>
        <dbReference type="SAM" id="MobiDB-lite"/>
    </source>
</evidence>
<keyword evidence="1" id="KW-0539">Nucleus</keyword>
<gene>
    <name evidence="4" type="ORF">DL546_006331</name>
</gene>
<dbReference type="SMART" id="SM00066">
    <property type="entry name" value="GAL4"/>
    <property type="match status" value="1"/>
</dbReference>
<dbReference type="EMBL" id="QVQW01000023">
    <property type="protein sequence ID" value="RKU45167.1"/>
    <property type="molecule type" value="Genomic_DNA"/>
</dbReference>
<feature type="domain" description="Zn(2)-C6 fungal-type" evidence="3">
    <location>
        <begin position="6"/>
        <end position="34"/>
    </location>
</feature>
<dbReference type="GO" id="GO:0008270">
    <property type="term" value="F:zinc ion binding"/>
    <property type="evidence" value="ECO:0007669"/>
    <property type="project" value="InterPro"/>
</dbReference>
<dbReference type="OrthoDB" id="5280547at2759"/>
<dbReference type="STRING" id="177199.A0A420YBH3"/>
<dbReference type="Pfam" id="PF00172">
    <property type="entry name" value="Zn_clus"/>
    <property type="match status" value="1"/>
</dbReference>
<dbReference type="SUPFAM" id="SSF57701">
    <property type="entry name" value="Zn2/Cys6 DNA-binding domain"/>
    <property type="match status" value="1"/>
</dbReference>
<dbReference type="Gene3D" id="4.10.240.10">
    <property type="entry name" value="Zn(2)-C6 fungal-type DNA-binding domain"/>
    <property type="match status" value="1"/>
</dbReference>
<feature type="region of interest" description="Disordered" evidence="2">
    <location>
        <begin position="54"/>
        <end position="84"/>
    </location>
</feature>
<keyword evidence="5" id="KW-1185">Reference proteome</keyword>
<name>A0A420YBH3_9PEZI</name>
<evidence type="ECO:0000256" key="1">
    <source>
        <dbReference type="ARBA" id="ARBA00023242"/>
    </source>
</evidence>
<dbReference type="PANTHER" id="PTHR38791">
    <property type="entry name" value="ZN(II)2CYS6 TRANSCRIPTION FACTOR (EUROFUNG)-RELATED-RELATED"/>
    <property type="match status" value="1"/>
</dbReference>
<dbReference type="PANTHER" id="PTHR38791:SF5">
    <property type="entry name" value="TRANSCRIPTION FACTOR DBAG-RELATED"/>
    <property type="match status" value="1"/>
</dbReference>
<dbReference type="CDD" id="cd00067">
    <property type="entry name" value="GAL4"/>
    <property type="match status" value="1"/>
</dbReference>
<sequence>MGPFLGCNNCRVRRIKCDQVRPECSQCTRISKRCPGYQDQVSLMFRDESKKVMRRAHQKWGTSRPSEDATSSSTTSTSPSSNDSHLALAIRQGSPYPVDANAPTPTTLTFIEESPLVVAASRLPKAVQSTTLEKGTRFYIERYIIGYPQEPATAADFHMAPWFSSPVISDIMAAVGLQALANLNKSKQIQIAARERYTLALANTVKLIKNSAQLDPGSSIRSVVMLAIFEVVSGTSEDHRTIRNHILGAASLVNHLIPSMSDQTMALRVVVQLCCSLMIPCYKAGVDLPKESLEYIHKTAASLPPEQKAAPNLVLIVARFIHLSILLQQQSSLQDEPRAATNLLSKALHLESQLAEWEASQQTPGSIWAFSTEVDHSLPPEACYQQQFHVYAGGMWTALVWNYYRWARILVNEMILLLSGRLPSDASLQPLPQHPSHYLAIIHRQAEETLVSLPTHYRHPVLTRDQRAVLDKTFAVFLSHHGGSAGVPIVMVQLQVAACAVGAQREFAVWALEIFETIWKDTGMLLGKKLTEYVRAHLNRQQGSITNSAAGSYLRESSRVVEISGE</sequence>
<dbReference type="AlphaFoldDB" id="A0A420YBH3"/>
<dbReference type="PROSITE" id="PS00463">
    <property type="entry name" value="ZN2_CY6_FUNGAL_1"/>
    <property type="match status" value="1"/>
</dbReference>
<evidence type="ECO:0000313" key="4">
    <source>
        <dbReference type="EMBL" id="RKU45167.1"/>
    </source>
</evidence>
<dbReference type="InterPro" id="IPR001138">
    <property type="entry name" value="Zn2Cys6_DnaBD"/>
</dbReference>
<feature type="compositionally biased region" description="Low complexity" evidence="2">
    <location>
        <begin position="70"/>
        <end position="81"/>
    </location>
</feature>
<dbReference type="GO" id="GO:0000981">
    <property type="term" value="F:DNA-binding transcription factor activity, RNA polymerase II-specific"/>
    <property type="evidence" value="ECO:0007669"/>
    <property type="project" value="InterPro"/>
</dbReference>
<protein>
    <recommendedName>
        <fullName evidence="3">Zn(2)-C6 fungal-type domain-containing protein</fullName>
    </recommendedName>
</protein>
<proteinExistence type="predicted"/>
<dbReference type="PROSITE" id="PS50048">
    <property type="entry name" value="ZN2_CY6_FUNGAL_2"/>
    <property type="match status" value="1"/>
</dbReference>
<evidence type="ECO:0000313" key="5">
    <source>
        <dbReference type="Proteomes" id="UP000275385"/>
    </source>
</evidence>
<accession>A0A420YBH3</accession>
<dbReference type="InterPro" id="IPR053175">
    <property type="entry name" value="DHMBA_Reg_Transcription_Factor"/>
</dbReference>
<dbReference type="Proteomes" id="UP000275385">
    <property type="component" value="Unassembled WGS sequence"/>
</dbReference>
<organism evidence="4 5">
    <name type="scientific">Coniochaeta pulveracea</name>
    <dbReference type="NCBI Taxonomy" id="177199"/>
    <lineage>
        <taxon>Eukaryota</taxon>
        <taxon>Fungi</taxon>
        <taxon>Dikarya</taxon>
        <taxon>Ascomycota</taxon>
        <taxon>Pezizomycotina</taxon>
        <taxon>Sordariomycetes</taxon>
        <taxon>Sordariomycetidae</taxon>
        <taxon>Coniochaetales</taxon>
        <taxon>Coniochaetaceae</taxon>
        <taxon>Coniochaeta</taxon>
    </lineage>
</organism>
<comment type="caution">
    <text evidence="4">The sequence shown here is derived from an EMBL/GenBank/DDBJ whole genome shotgun (WGS) entry which is preliminary data.</text>
</comment>